<feature type="transmembrane region" description="Helical" evidence="10">
    <location>
        <begin position="150"/>
        <end position="171"/>
    </location>
</feature>
<dbReference type="SUPFAM" id="SSF103473">
    <property type="entry name" value="MFS general substrate transporter"/>
    <property type="match status" value="1"/>
</dbReference>
<dbReference type="Proteomes" id="UP000825935">
    <property type="component" value="Chromosome 27"/>
</dbReference>
<dbReference type="InterPro" id="IPR036259">
    <property type="entry name" value="MFS_trans_sf"/>
</dbReference>
<dbReference type="PANTHER" id="PTHR48022">
    <property type="entry name" value="PLASTIDIC GLUCOSE TRANSPORTER 4"/>
    <property type="match status" value="1"/>
</dbReference>
<dbReference type="AlphaFoldDB" id="A0A8T2RJE4"/>
<dbReference type="PANTHER" id="PTHR48022:SF2">
    <property type="entry name" value="PLASTIDIC GLUCOSE TRANSPORTER 4"/>
    <property type="match status" value="1"/>
</dbReference>
<feature type="transmembrane region" description="Helical" evidence="10">
    <location>
        <begin position="54"/>
        <end position="72"/>
    </location>
</feature>
<comment type="similarity">
    <text evidence="2 9">Belongs to the major facilitator superfamily. Sugar transporter (TC 2.A.1.1) family.</text>
</comment>
<dbReference type="Pfam" id="PF00083">
    <property type="entry name" value="Sugar_tr"/>
    <property type="match status" value="1"/>
</dbReference>
<feature type="transmembrane region" description="Helical" evidence="10">
    <location>
        <begin position="330"/>
        <end position="350"/>
    </location>
</feature>
<dbReference type="InterPro" id="IPR005828">
    <property type="entry name" value="MFS_sugar_transport-like"/>
</dbReference>
<dbReference type="InterPro" id="IPR020846">
    <property type="entry name" value="MFS_dom"/>
</dbReference>
<dbReference type="OrthoDB" id="6612291at2759"/>
<dbReference type="InterPro" id="IPR003663">
    <property type="entry name" value="Sugar/inositol_transpt"/>
</dbReference>
<dbReference type="FunFam" id="1.20.1250.20:FF:000218">
    <property type="entry name" value="facilitated trehalose transporter Tret1"/>
    <property type="match status" value="1"/>
</dbReference>
<comment type="caution">
    <text evidence="12">The sequence shown here is derived from an EMBL/GenBank/DDBJ whole genome shotgun (WGS) entry which is preliminary data.</text>
</comment>
<evidence type="ECO:0000256" key="2">
    <source>
        <dbReference type="ARBA" id="ARBA00010992"/>
    </source>
</evidence>
<feature type="transmembrane region" description="Helical" evidence="10">
    <location>
        <begin position="183"/>
        <end position="205"/>
    </location>
</feature>
<protein>
    <recommendedName>
        <fullName evidence="11">Major facilitator superfamily (MFS) profile domain-containing protein</fullName>
    </recommendedName>
</protein>
<evidence type="ECO:0000313" key="12">
    <source>
        <dbReference type="EMBL" id="KAH7295708.1"/>
    </source>
</evidence>
<feature type="transmembrane region" description="Helical" evidence="10">
    <location>
        <begin position="426"/>
        <end position="446"/>
    </location>
</feature>
<dbReference type="PROSITE" id="PS50850">
    <property type="entry name" value="MFS"/>
    <property type="match status" value="1"/>
</dbReference>
<keyword evidence="4" id="KW-1003">Cell membrane</keyword>
<evidence type="ECO:0000256" key="3">
    <source>
        <dbReference type="ARBA" id="ARBA00022448"/>
    </source>
</evidence>
<dbReference type="GO" id="GO:0005351">
    <property type="term" value="F:carbohydrate:proton symporter activity"/>
    <property type="evidence" value="ECO:0007669"/>
    <property type="project" value="TreeGrafter"/>
</dbReference>
<keyword evidence="6 10" id="KW-0812">Transmembrane</keyword>
<evidence type="ECO:0000259" key="11">
    <source>
        <dbReference type="PROSITE" id="PS50850"/>
    </source>
</evidence>
<comment type="subcellular location">
    <subcellularLocation>
        <location evidence="1">Cell membrane</location>
        <topology evidence="1">Multi-pass membrane protein</topology>
    </subcellularLocation>
</comment>
<evidence type="ECO:0000256" key="5">
    <source>
        <dbReference type="ARBA" id="ARBA00022597"/>
    </source>
</evidence>
<proteinExistence type="inferred from homology"/>
<evidence type="ECO:0000256" key="10">
    <source>
        <dbReference type="SAM" id="Phobius"/>
    </source>
</evidence>
<dbReference type="GO" id="GO:0005886">
    <property type="term" value="C:plasma membrane"/>
    <property type="evidence" value="ECO:0007669"/>
    <property type="project" value="UniProtKB-SubCell"/>
</dbReference>
<keyword evidence="8 10" id="KW-0472">Membrane</keyword>
<dbReference type="Gene3D" id="1.20.1250.20">
    <property type="entry name" value="MFS general substrate transporter like domains"/>
    <property type="match status" value="1"/>
</dbReference>
<evidence type="ECO:0000256" key="4">
    <source>
        <dbReference type="ARBA" id="ARBA00022475"/>
    </source>
</evidence>
<dbReference type="NCBIfam" id="TIGR00879">
    <property type="entry name" value="SP"/>
    <property type="match status" value="1"/>
</dbReference>
<feature type="transmembrane region" description="Helical" evidence="10">
    <location>
        <begin position="92"/>
        <end position="113"/>
    </location>
</feature>
<dbReference type="CDD" id="cd17315">
    <property type="entry name" value="MFS_GLUT_like"/>
    <property type="match status" value="1"/>
</dbReference>
<feature type="transmembrane region" description="Helical" evidence="10">
    <location>
        <begin position="395"/>
        <end position="414"/>
    </location>
</feature>
<dbReference type="PRINTS" id="PR00171">
    <property type="entry name" value="SUGRTRNSPORT"/>
</dbReference>
<gene>
    <name evidence="12" type="ORF">KP509_27G061700</name>
</gene>
<evidence type="ECO:0000313" key="13">
    <source>
        <dbReference type="Proteomes" id="UP000825935"/>
    </source>
</evidence>
<feature type="domain" description="Major facilitator superfamily (MFS) profile" evidence="11">
    <location>
        <begin position="57"/>
        <end position="480"/>
    </location>
</feature>
<evidence type="ECO:0000256" key="8">
    <source>
        <dbReference type="ARBA" id="ARBA00023136"/>
    </source>
</evidence>
<feature type="transmembrane region" description="Helical" evidence="10">
    <location>
        <begin position="294"/>
        <end position="318"/>
    </location>
</feature>
<sequence>MISLIASLPLPQSCSVPAVGLKKCSLFHAGFASLSISLDPLIEVPIASPPWHLSFPHVSVALLAAVLFGYHMGVVNAPLQAISEDLGFSGNALAQGWVVSTCLFGAFFGCATSGSIADTFGRRRAFQLSTVPMLLGACISASASNLNSMILGRLLVGVGLGISGPVTALYVTEISPTAVRGTFGSLAQIANCIGILGALVMGLPVATIPGWWRKCFWIATMPAALLAIGMEFCSESPRWLFKSSRLADAEHEIERLWGAAYVKCALSELIRGEKHEEDEPATFADLLSDRYRKVVIIGAALFAFQQLAGINAVFYFSSTVFRSAGITSDLVASVSVGVVNLLASIIAACLMDSQGRRNLLIWSFTGMFIALAVQAIVGSISALSSLQKTVSLSGTLMYVLSFALGVGPVPALLLPEIFPNRIRAKAMAVSMCVHWVANCFVGLMFLHLLERFGAPSLYSFFALVCCMAVLFVRRNVMETKGKSLEEIEAALLPEK</sequence>
<accession>A0A8T2RJE4</accession>
<reference evidence="12 13" key="1">
    <citation type="submission" date="2021-08" db="EMBL/GenBank/DDBJ databases">
        <title>WGS assembly of Ceratopteris richardii.</title>
        <authorList>
            <person name="Marchant D.B."/>
            <person name="Chen G."/>
            <person name="Jenkins J."/>
            <person name="Shu S."/>
            <person name="Leebens-Mack J."/>
            <person name="Grimwood J."/>
            <person name="Schmutz J."/>
            <person name="Soltis P."/>
            <person name="Soltis D."/>
            <person name="Chen Z.-H."/>
        </authorList>
    </citation>
    <scope>NUCLEOTIDE SEQUENCE [LARGE SCALE GENOMIC DNA]</scope>
    <source>
        <strain evidence="12">Whitten #5841</strain>
        <tissue evidence="12">Leaf</tissue>
    </source>
</reference>
<dbReference type="PROSITE" id="PS00217">
    <property type="entry name" value="SUGAR_TRANSPORT_2"/>
    <property type="match status" value="1"/>
</dbReference>
<organism evidence="12 13">
    <name type="scientific">Ceratopteris richardii</name>
    <name type="common">Triangle waterfern</name>
    <dbReference type="NCBI Taxonomy" id="49495"/>
    <lineage>
        <taxon>Eukaryota</taxon>
        <taxon>Viridiplantae</taxon>
        <taxon>Streptophyta</taxon>
        <taxon>Embryophyta</taxon>
        <taxon>Tracheophyta</taxon>
        <taxon>Polypodiopsida</taxon>
        <taxon>Polypodiidae</taxon>
        <taxon>Polypodiales</taxon>
        <taxon>Pteridineae</taxon>
        <taxon>Pteridaceae</taxon>
        <taxon>Parkerioideae</taxon>
        <taxon>Ceratopteris</taxon>
    </lineage>
</organism>
<feature type="transmembrane region" description="Helical" evidence="10">
    <location>
        <begin position="452"/>
        <end position="472"/>
    </location>
</feature>
<dbReference type="EMBL" id="CM035432">
    <property type="protein sequence ID" value="KAH7295708.1"/>
    <property type="molecule type" value="Genomic_DNA"/>
</dbReference>
<feature type="transmembrane region" description="Helical" evidence="10">
    <location>
        <begin position="359"/>
        <end position="383"/>
    </location>
</feature>
<evidence type="ECO:0000256" key="9">
    <source>
        <dbReference type="RuleBase" id="RU003346"/>
    </source>
</evidence>
<dbReference type="InterPro" id="IPR050360">
    <property type="entry name" value="MFS_Sugar_Transporters"/>
</dbReference>
<evidence type="ECO:0000256" key="7">
    <source>
        <dbReference type="ARBA" id="ARBA00022989"/>
    </source>
</evidence>
<keyword evidence="13" id="KW-1185">Reference proteome</keyword>
<evidence type="ECO:0000256" key="1">
    <source>
        <dbReference type="ARBA" id="ARBA00004651"/>
    </source>
</evidence>
<dbReference type="InterPro" id="IPR005829">
    <property type="entry name" value="Sugar_transporter_CS"/>
</dbReference>
<keyword evidence="5" id="KW-0762">Sugar transport</keyword>
<evidence type="ECO:0000256" key="6">
    <source>
        <dbReference type="ARBA" id="ARBA00022692"/>
    </source>
</evidence>
<keyword evidence="3 9" id="KW-0813">Transport</keyword>
<dbReference type="OMA" id="EQSYLCY"/>
<keyword evidence="7 10" id="KW-1133">Transmembrane helix</keyword>
<name>A0A8T2RJE4_CERRI</name>